<protein>
    <recommendedName>
        <fullName evidence="3">Flavodoxin-like domain-containing protein</fullName>
    </recommendedName>
</protein>
<dbReference type="RefSeq" id="WP_285049118.1">
    <property type="nucleotide sequence ID" value="NZ_JAMGTK010000014.1"/>
</dbReference>
<sequence>MKKIYLLITTILLTIIISVTAFGTDKKPLVVYFSRAGENYSVGIVQKGSTEIVAEMIAKETGADLAGYSLSRKL</sequence>
<proteinExistence type="predicted"/>
<accession>A0AAW6WC78</accession>
<reference evidence="1" key="1">
    <citation type="journal article" date="2022" name="Gene">
        <title>A genome-led study on the pathogenesis of Fusobacterium necrophorum infections.</title>
        <authorList>
            <person name="Thapa G."/>
            <person name="Jayal A."/>
            <person name="Sikazwe E."/>
            <person name="Perry T."/>
            <person name="Mohammed Al Balushi A."/>
            <person name="Livingstone P."/>
        </authorList>
    </citation>
    <scope>NUCLEOTIDE SEQUENCE</scope>
    <source>
        <strain evidence="1">BRON_8</strain>
    </source>
</reference>
<organism evidence="1 2">
    <name type="scientific">Fusobacterium necrophorum</name>
    <dbReference type="NCBI Taxonomy" id="859"/>
    <lineage>
        <taxon>Bacteria</taxon>
        <taxon>Fusobacteriati</taxon>
        <taxon>Fusobacteriota</taxon>
        <taxon>Fusobacteriia</taxon>
        <taxon>Fusobacteriales</taxon>
        <taxon>Fusobacteriaceae</taxon>
        <taxon>Fusobacterium</taxon>
    </lineage>
</organism>
<reference evidence="1" key="2">
    <citation type="submission" date="2022-04" db="EMBL/GenBank/DDBJ databases">
        <authorList>
            <person name="Livingstone P.G."/>
        </authorList>
    </citation>
    <scope>NUCLEOTIDE SEQUENCE</scope>
    <source>
        <strain evidence="1">BRON_8</strain>
    </source>
</reference>
<name>A0AAW6WC78_9FUSO</name>
<dbReference type="InterPro" id="IPR029039">
    <property type="entry name" value="Flavoprotein-like_sf"/>
</dbReference>
<gene>
    <name evidence="1" type="ORF">MWG07_08420</name>
</gene>
<dbReference type="AlphaFoldDB" id="A0AAW6WC78"/>
<dbReference type="EMBL" id="JAMGTK010000014">
    <property type="protein sequence ID" value="MDK4512270.1"/>
    <property type="molecule type" value="Genomic_DNA"/>
</dbReference>
<evidence type="ECO:0008006" key="3">
    <source>
        <dbReference type="Google" id="ProtNLM"/>
    </source>
</evidence>
<comment type="caution">
    <text evidence="1">The sequence shown here is derived from an EMBL/GenBank/DDBJ whole genome shotgun (WGS) entry which is preliminary data.</text>
</comment>
<evidence type="ECO:0000313" key="1">
    <source>
        <dbReference type="EMBL" id="MDK4512270.1"/>
    </source>
</evidence>
<evidence type="ECO:0000313" key="2">
    <source>
        <dbReference type="Proteomes" id="UP001173223"/>
    </source>
</evidence>
<keyword evidence="2" id="KW-1185">Reference proteome</keyword>
<dbReference type="Gene3D" id="3.40.50.360">
    <property type="match status" value="1"/>
</dbReference>
<dbReference type="Proteomes" id="UP001173223">
    <property type="component" value="Unassembled WGS sequence"/>
</dbReference>